<accession>A0A5Q2N5V0</accession>
<dbReference type="Pfam" id="PF01168">
    <property type="entry name" value="Ala_racemase_N"/>
    <property type="match status" value="1"/>
</dbReference>
<dbReference type="OrthoDB" id="9804072at2"/>
<dbReference type="Gene3D" id="3.20.20.10">
    <property type="entry name" value="Alanine racemase"/>
    <property type="match status" value="1"/>
</dbReference>
<dbReference type="PANTHER" id="PTHR10146">
    <property type="entry name" value="PROLINE SYNTHETASE CO-TRANSCRIBED BACTERIAL HOMOLOG PROTEIN"/>
    <property type="match status" value="1"/>
</dbReference>
<protein>
    <recommendedName>
        <fullName evidence="2">Pyridoxal phosphate homeostasis protein</fullName>
        <shortName evidence="2">PLP homeostasis protein</shortName>
    </recommendedName>
</protein>
<feature type="domain" description="Alanine racemase N-terminal" evidence="5">
    <location>
        <begin position="7"/>
        <end position="226"/>
    </location>
</feature>
<dbReference type="Proteomes" id="UP000366051">
    <property type="component" value="Chromosome"/>
</dbReference>
<comment type="function">
    <text evidence="2">Pyridoxal 5'-phosphate (PLP)-binding protein, which is involved in PLP homeostasis.</text>
</comment>
<evidence type="ECO:0000256" key="4">
    <source>
        <dbReference type="RuleBase" id="RU004514"/>
    </source>
</evidence>
<keyword evidence="7" id="KW-1185">Reference proteome</keyword>
<dbReference type="InterPro" id="IPR011078">
    <property type="entry name" value="PyrdxlP_homeostasis"/>
</dbReference>
<dbReference type="PIRSF" id="PIRSF004848">
    <property type="entry name" value="YBL036c_PLPDEIII"/>
    <property type="match status" value="1"/>
</dbReference>
<evidence type="ECO:0000313" key="7">
    <source>
        <dbReference type="Proteomes" id="UP000366051"/>
    </source>
</evidence>
<name>A0A5Q2N5V0_9FIRM</name>
<feature type="modified residue" description="N6-(pyridoxal phosphate)lysine" evidence="2 3">
    <location>
        <position position="36"/>
    </location>
</feature>
<evidence type="ECO:0000256" key="2">
    <source>
        <dbReference type="HAMAP-Rule" id="MF_02087"/>
    </source>
</evidence>
<organism evidence="6 7">
    <name type="scientific">Heliorestis convoluta</name>
    <dbReference type="NCBI Taxonomy" id="356322"/>
    <lineage>
        <taxon>Bacteria</taxon>
        <taxon>Bacillati</taxon>
        <taxon>Bacillota</taxon>
        <taxon>Clostridia</taxon>
        <taxon>Eubacteriales</taxon>
        <taxon>Heliobacteriaceae</taxon>
        <taxon>Heliorestis</taxon>
    </lineage>
</organism>
<comment type="cofactor">
    <cofactor evidence="3">
        <name>pyridoxal 5'-phosphate</name>
        <dbReference type="ChEBI" id="CHEBI:597326"/>
    </cofactor>
</comment>
<dbReference type="NCBIfam" id="TIGR00044">
    <property type="entry name" value="YggS family pyridoxal phosphate-dependent enzyme"/>
    <property type="match status" value="1"/>
</dbReference>
<dbReference type="InterPro" id="IPR029066">
    <property type="entry name" value="PLP-binding_barrel"/>
</dbReference>
<dbReference type="CDD" id="cd00635">
    <property type="entry name" value="PLPDE_III_YBL036c_like"/>
    <property type="match status" value="1"/>
</dbReference>
<dbReference type="KEGG" id="hcv:FTV88_1847"/>
<dbReference type="HAMAP" id="MF_02087">
    <property type="entry name" value="PLP_homeostasis"/>
    <property type="match status" value="1"/>
</dbReference>
<evidence type="ECO:0000259" key="5">
    <source>
        <dbReference type="Pfam" id="PF01168"/>
    </source>
</evidence>
<proteinExistence type="inferred from homology"/>
<reference evidence="7" key="1">
    <citation type="submission" date="2019-11" db="EMBL/GenBank/DDBJ databases">
        <title>Genome sequence of Heliorestis convoluta strain HH, an alkaliphilic and minimalistic phototrophic bacterium from a soda lake in Egypt.</title>
        <authorList>
            <person name="Dewey E.D."/>
            <person name="Stokes L.M."/>
            <person name="Burchell B.M."/>
            <person name="Shaffer K.N."/>
            <person name="Huntington A.M."/>
            <person name="Baker J.M."/>
            <person name="Nadendla S."/>
            <person name="Giglio M.G."/>
            <person name="Touchman J.W."/>
            <person name="Blankenship R.E."/>
            <person name="Madigan M.T."/>
            <person name="Sattley W.M."/>
        </authorList>
    </citation>
    <scope>NUCLEOTIDE SEQUENCE [LARGE SCALE GENOMIC DNA]</scope>
    <source>
        <strain evidence="7">HH</strain>
    </source>
</reference>
<dbReference type="InterPro" id="IPR001608">
    <property type="entry name" value="Ala_racemase_N"/>
</dbReference>
<gene>
    <name evidence="6" type="primary">yggS</name>
    <name evidence="6" type="ORF">FTV88_1847</name>
</gene>
<dbReference type="SUPFAM" id="SSF51419">
    <property type="entry name" value="PLP-binding barrel"/>
    <property type="match status" value="1"/>
</dbReference>
<dbReference type="RefSeq" id="WP_153725232.1">
    <property type="nucleotide sequence ID" value="NZ_CP045875.1"/>
</dbReference>
<evidence type="ECO:0000256" key="1">
    <source>
        <dbReference type="ARBA" id="ARBA00022898"/>
    </source>
</evidence>
<sequence>MGHIEKNLDRLQQEIHAAAHRSGRKPEEVRLIAVTKNVSIASIEEAIAAGVTTVGENRVQELKNKIHQIHTPVQWHMIGTLQSNKVKYIYDKVDLIHSLDRISLAMAIQKYARLLGRPISCLVEVNVAQEDSKEGLKVEEVPAFLRQVSQLEGIAVQGLMTMAPYTEKPEEVRWVFQRLRELSHEVTESNFNGVTMKELSMGMSNDFKIAVEEGSTMVRVGTAIFGEP</sequence>
<dbReference type="PROSITE" id="PS01211">
    <property type="entry name" value="UPF0001"/>
    <property type="match status" value="1"/>
</dbReference>
<evidence type="ECO:0000256" key="3">
    <source>
        <dbReference type="PIRSR" id="PIRSR004848-1"/>
    </source>
</evidence>
<dbReference type="AlphaFoldDB" id="A0A5Q2N5V0"/>
<dbReference type="PANTHER" id="PTHR10146:SF14">
    <property type="entry name" value="PYRIDOXAL PHOSPHATE HOMEOSTASIS PROTEIN"/>
    <property type="match status" value="1"/>
</dbReference>
<keyword evidence="1 2" id="KW-0663">Pyridoxal phosphate</keyword>
<comment type="similarity">
    <text evidence="2 4">Belongs to the pyridoxal phosphate-binding protein YggS/PROSC family.</text>
</comment>
<dbReference type="GO" id="GO:0030170">
    <property type="term" value="F:pyridoxal phosphate binding"/>
    <property type="evidence" value="ECO:0007669"/>
    <property type="project" value="UniProtKB-UniRule"/>
</dbReference>
<dbReference type="EMBL" id="CP045875">
    <property type="protein sequence ID" value="QGG47945.1"/>
    <property type="molecule type" value="Genomic_DNA"/>
</dbReference>
<evidence type="ECO:0000313" key="6">
    <source>
        <dbReference type="EMBL" id="QGG47945.1"/>
    </source>
</evidence>
<dbReference type="FunFam" id="3.20.20.10:FF:000018">
    <property type="entry name" value="Pyridoxal phosphate homeostasis protein"/>
    <property type="match status" value="1"/>
</dbReference>